<evidence type="ECO:0000313" key="1">
    <source>
        <dbReference type="EMBL" id="KAJ1935273.1"/>
    </source>
</evidence>
<dbReference type="Proteomes" id="UP001150603">
    <property type="component" value="Unassembled WGS sequence"/>
</dbReference>
<organism evidence="1 2">
    <name type="scientific">Linderina macrospora</name>
    <dbReference type="NCBI Taxonomy" id="4868"/>
    <lineage>
        <taxon>Eukaryota</taxon>
        <taxon>Fungi</taxon>
        <taxon>Fungi incertae sedis</taxon>
        <taxon>Zoopagomycota</taxon>
        <taxon>Kickxellomycotina</taxon>
        <taxon>Kickxellomycetes</taxon>
        <taxon>Kickxellales</taxon>
        <taxon>Kickxellaceae</taxon>
        <taxon>Linderina</taxon>
    </lineage>
</organism>
<name>A0ACC1J2V2_9FUNG</name>
<feature type="non-terminal residue" evidence="1">
    <location>
        <position position="451"/>
    </location>
</feature>
<evidence type="ECO:0000313" key="2">
    <source>
        <dbReference type="Proteomes" id="UP001150603"/>
    </source>
</evidence>
<comment type="caution">
    <text evidence="1">The sequence shown here is derived from an EMBL/GenBank/DDBJ whole genome shotgun (WGS) entry which is preliminary data.</text>
</comment>
<keyword evidence="2" id="KW-1185">Reference proteome</keyword>
<protein>
    <submittedName>
        <fullName evidence="1">THO2 plays a role in transcriptional elongation</fullName>
    </submittedName>
</protein>
<reference evidence="1" key="1">
    <citation type="submission" date="2022-07" db="EMBL/GenBank/DDBJ databases">
        <title>Phylogenomic reconstructions and comparative analyses of Kickxellomycotina fungi.</title>
        <authorList>
            <person name="Reynolds N.K."/>
            <person name="Stajich J.E."/>
            <person name="Barry K."/>
            <person name="Grigoriev I.V."/>
            <person name="Crous P."/>
            <person name="Smith M.E."/>
        </authorList>
    </citation>
    <scope>NUCLEOTIDE SEQUENCE</scope>
    <source>
        <strain evidence="1">NRRL 5244</strain>
    </source>
</reference>
<proteinExistence type="predicted"/>
<gene>
    <name evidence="1" type="primary">RLR1_1</name>
    <name evidence="1" type="ORF">FBU59_005442</name>
</gene>
<accession>A0ACC1J2V2</accession>
<dbReference type="EMBL" id="JANBPW010004315">
    <property type="protein sequence ID" value="KAJ1935273.1"/>
    <property type="molecule type" value="Genomic_DNA"/>
</dbReference>
<sequence length="451" mass="49776">MALTQRSFTTTALLDHCVQPRAVLSATDANFCAKFLWTMHSPLVTNKFSIVSIYDHVFCKAAAPLLVSMTENETRSYARFMHVSLKNLTKMRWSRKMYSELVLDSWRGLIGFSKTWLYERGFLPPPSRTIGRLKGPNMPGDYSRIKKGVTQMTFDEFCVVMYKFQVELYKGIEAVLSMTDNKDAVRNAILTLKEMHGPFPAVTRLGNMIQDKIDAVTKSSEPNLRVLATSYSTMLGTAIKTMKPEYEYCPGLKKPAKPAAAAPAVSSSPKDAPNQRSEAPVRSSHNDSARRTPTKQSAARDTQRNVQPRSALTAAAAAAAASTSQTNTSRSGNSVDKKTAQDTAKSSSPQTGRGERTGARHHNDRGARYDQSPRTTTTDSTAHGTKRTRETTSTDETSKQPHDTKRERGAADRPSEPTQGTRRGRGTATRNDEVNQDSNRARATADRPTES</sequence>